<name>A0A6L9S3L7_9ACTN</name>
<sequence>MGQVRATGTWILLFIVTLGIAGLVWFFKVFEEMKQHTGTGLGGGLGLLISLLGVGAFVSAYEVGQMYQRAGQAPPVSGWTGCWLFVPFVGGIIWFVKVNGALNDYWRSLGAV</sequence>
<organism evidence="3 4">
    <name type="scientific">Phytoactinopolyspora halotolerans</name>
    <dbReference type="NCBI Taxonomy" id="1981512"/>
    <lineage>
        <taxon>Bacteria</taxon>
        <taxon>Bacillati</taxon>
        <taxon>Actinomycetota</taxon>
        <taxon>Actinomycetes</taxon>
        <taxon>Jiangellales</taxon>
        <taxon>Jiangellaceae</taxon>
        <taxon>Phytoactinopolyspora</taxon>
    </lineage>
</organism>
<evidence type="ECO:0000256" key="1">
    <source>
        <dbReference type="SAM" id="Phobius"/>
    </source>
</evidence>
<evidence type="ECO:0000259" key="2">
    <source>
        <dbReference type="Pfam" id="PF14018"/>
    </source>
</evidence>
<keyword evidence="1" id="KW-1133">Transmembrane helix</keyword>
<feature type="transmembrane region" description="Helical" evidence="1">
    <location>
        <begin position="7"/>
        <end position="27"/>
    </location>
</feature>
<dbReference type="AlphaFoldDB" id="A0A6L9S3L7"/>
<dbReference type="Pfam" id="PF14018">
    <property type="entry name" value="DUF4234"/>
    <property type="match status" value="1"/>
</dbReference>
<dbReference type="InterPro" id="IPR025328">
    <property type="entry name" value="DUF4234"/>
</dbReference>
<feature type="transmembrane region" description="Helical" evidence="1">
    <location>
        <begin position="39"/>
        <end position="64"/>
    </location>
</feature>
<gene>
    <name evidence="3" type="ORF">G1H10_02460</name>
</gene>
<dbReference type="EMBL" id="JAAGOA010000002">
    <property type="protein sequence ID" value="NED99027.1"/>
    <property type="molecule type" value="Genomic_DNA"/>
</dbReference>
<protein>
    <submittedName>
        <fullName evidence="3">DUF4234 domain-containing protein</fullName>
    </submittedName>
</protein>
<dbReference type="Proteomes" id="UP000475214">
    <property type="component" value="Unassembled WGS sequence"/>
</dbReference>
<accession>A0A6L9S3L7</accession>
<keyword evidence="4" id="KW-1185">Reference proteome</keyword>
<feature type="transmembrane region" description="Helical" evidence="1">
    <location>
        <begin position="76"/>
        <end position="96"/>
    </location>
</feature>
<keyword evidence="1" id="KW-0472">Membrane</keyword>
<evidence type="ECO:0000313" key="3">
    <source>
        <dbReference type="EMBL" id="NED99027.1"/>
    </source>
</evidence>
<feature type="domain" description="DUF4234" evidence="2">
    <location>
        <begin position="6"/>
        <end position="66"/>
    </location>
</feature>
<reference evidence="3 4" key="1">
    <citation type="submission" date="2020-02" db="EMBL/GenBank/DDBJ databases">
        <authorList>
            <person name="Li X.-J."/>
            <person name="Han X.-M."/>
        </authorList>
    </citation>
    <scope>NUCLEOTIDE SEQUENCE [LARGE SCALE GENOMIC DNA]</scope>
    <source>
        <strain evidence="3 4">CCTCC AB 2017055</strain>
    </source>
</reference>
<proteinExistence type="predicted"/>
<keyword evidence="1" id="KW-0812">Transmembrane</keyword>
<evidence type="ECO:0000313" key="4">
    <source>
        <dbReference type="Proteomes" id="UP000475214"/>
    </source>
</evidence>
<comment type="caution">
    <text evidence="3">The sequence shown here is derived from an EMBL/GenBank/DDBJ whole genome shotgun (WGS) entry which is preliminary data.</text>
</comment>